<sequence length="89" mass="9992">MARSRTTNLTTEQIQRMVTELGSVKDRLLAAAPGRKQPLYESLGLALIFDVKKRTVIVESQPSCTYGECPRTDTHHTHTPLLRGELFLP</sequence>
<protein>
    <submittedName>
        <fullName evidence="1">Uncharacterized protein</fullName>
    </submittedName>
</protein>
<reference evidence="1 2" key="1">
    <citation type="submission" date="2023-02" db="EMBL/GenBank/DDBJ databases">
        <title>Streptomyces sp. SCA4-21 with antifungal activity against Fusarium oxysporum f. sp. cubense, Streptomyces sp. SCA2-17 with antifungal activity against Fusarium oxysporum f. sp. cubense.</title>
        <authorList>
            <person name="Qi D."/>
        </authorList>
    </citation>
    <scope>NUCLEOTIDE SEQUENCE [LARGE SCALE GENOMIC DNA]</scope>
    <source>
        <strain evidence="1 2">SCA4-21</strain>
    </source>
</reference>
<organism evidence="1 2">
    <name type="scientific">Streptomyces luomodiensis</name>
    <dbReference type="NCBI Taxonomy" id="3026192"/>
    <lineage>
        <taxon>Bacteria</taxon>
        <taxon>Bacillati</taxon>
        <taxon>Actinomycetota</taxon>
        <taxon>Actinomycetes</taxon>
        <taxon>Kitasatosporales</taxon>
        <taxon>Streptomycetaceae</taxon>
        <taxon>Streptomyces</taxon>
    </lineage>
</organism>
<evidence type="ECO:0000313" key="2">
    <source>
        <dbReference type="Proteomes" id="UP001305606"/>
    </source>
</evidence>
<evidence type="ECO:0000313" key="1">
    <source>
        <dbReference type="EMBL" id="WNE99680.1"/>
    </source>
</evidence>
<keyword evidence="2" id="KW-1185">Reference proteome</keyword>
<dbReference type="EMBL" id="CP117522">
    <property type="protein sequence ID" value="WNE99680.1"/>
    <property type="molecule type" value="Genomic_DNA"/>
</dbReference>
<proteinExistence type="predicted"/>
<accession>A0ABY9V478</accession>
<dbReference type="RefSeq" id="WP_311038170.1">
    <property type="nucleotide sequence ID" value="NZ_CP117522.1"/>
</dbReference>
<gene>
    <name evidence="1" type="ORF">PS467_32300</name>
</gene>
<name>A0ABY9V478_9ACTN</name>
<dbReference type="Proteomes" id="UP001305606">
    <property type="component" value="Chromosome"/>
</dbReference>